<dbReference type="InterPro" id="IPR007874">
    <property type="entry name" value="MinC_N"/>
</dbReference>
<dbReference type="HAMAP" id="MF_00267">
    <property type="entry name" value="MinC"/>
    <property type="match status" value="1"/>
</dbReference>
<gene>
    <name evidence="6" type="primary">minC</name>
    <name evidence="10" type="ORF">MIT9_P0021</name>
</gene>
<evidence type="ECO:0000256" key="5">
    <source>
        <dbReference type="ARBA" id="ARBA00025606"/>
    </source>
</evidence>
<dbReference type="AlphaFoldDB" id="A0AAU9BP48"/>
<evidence type="ECO:0000256" key="1">
    <source>
        <dbReference type="ARBA" id="ARBA00006291"/>
    </source>
</evidence>
<name>A0AAU9BP48_9GAMM</name>
<dbReference type="PANTHER" id="PTHR34108:SF1">
    <property type="entry name" value="SEPTUM SITE-DETERMINING PROTEIN MINC"/>
    <property type="match status" value="1"/>
</dbReference>
<evidence type="ECO:0000256" key="7">
    <source>
        <dbReference type="SAM" id="MobiDB-lite"/>
    </source>
</evidence>
<feature type="domain" description="Septum formation inhibitor MinC N-terminal" evidence="9">
    <location>
        <begin position="12"/>
        <end position="83"/>
    </location>
</feature>
<dbReference type="SUPFAM" id="SSF63848">
    <property type="entry name" value="Cell-division inhibitor MinC, C-terminal domain"/>
    <property type="match status" value="1"/>
</dbReference>
<evidence type="ECO:0000313" key="11">
    <source>
        <dbReference type="Proteomes" id="UP001321825"/>
    </source>
</evidence>
<keyword evidence="2 6" id="KW-0132">Cell division</keyword>
<dbReference type="InterPro" id="IPR016098">
    <property type="entry name" value="CAP/MinC_C"/>
</dbReference>
<dbReference type="GO" id="GO:1901891">
    <property type="term" value="P:regulation of cell septum assembly"/>
    <property type="evidence" value="ECO:0007669"/>
    <property type="project" value="InterPro"/>
</dbReference>
<dbReference type="GO" id="GO:0051302">
    <property type="term" value="P:regulation of cell division"/>
    <property type="evidence" value="ECO:0007669"/>
    <property type="project" value="InterPro"/>
</dbReference>
<protein>
    <recommendedName>
        <fullName evidence="6">Probable septum site-determining protein MinC</fullName>
    </recommendedName>
</protein>
<comment type="subunit">
    <text evidence="6">Interacts with MinD and FtsZ.</text>
</comment>
<evidence type="ECO:0000256" key="4">
    <source>
        <dbReference type="ARBA" id="ARBA00023306"/>
    </source>
</evidence>
<keyword evidence="4 6" id="KW-0131">Cell cycle</keyword>
<keyword evidence="3 6" id="KW-0717">Septation</keyword>
<evidence type="ECO:0000259" key="9">
    <source>
        <dbReference type="Pfam" id="PF05209"/>
    </source>
</evidence>
<feature type="domain" description="Septum formation inhibitor MinC C-terminal" evidence="8">
    <location>
        <begin position="137"/>
        <end position="236"/>
    </location>
</feature>
<evidence type="ECO:0000256" key="3">
    <source>
        <dbReference type="ARBA" id="ARBA00023210"/>
    </source>
</evidence>
<dbReference type="Pfam" id="PF05209">
    <property type="entry name" value="MinC_N"/>
    <property type="match status" value="1"/>
</dbReference>
<organism evidence="10 11">
    <name type="scientific">Methylomarinovum caldicuralii</name>
    <dbReference type="NCBI Taxonomy" id="438856"/>
    <lineage>
        <taxon>Bacteria</taxon>
        <taxon>Pseudomonadati</taxon>
        <taxon>Pseudomonadota</taxon>
        <taxon>Gammaproteobacteria</taxon>
        <taxon>Methylococcales</taxon>
        <taxon>Methylothermaceae</taxon>
        <taxon>Methylomarinovum</taxon>
    </lineage>
</organism>
<evidence type="ECO:0000313" key="10">
    <source>
        <dbReference type="EMBL" id="BCX80448.1"/>
    </source>
</evidence>
<comment type="similarity">
    <text evidence="1 6">Belongs to the MinC family.</text>
</comment>
<keyword evidence="11" id="KW-1185">Reference proteome</keyword>
<dbReference type="NCBIfam" id="TIGR01222">
    <property type="entry name" value="minC"/>
    <property type="match status" value="1"/>
</dbReference>
<evidence type="ECO:0000256" key="6">
    <source>
        <dbReference type="HAMAP-Rule" id="MF_00267"/>
    </source>
</evidence>
<dbReference type="KEGG" id="mcau:MIT9_P0021"/>
<dbReference type="InterPro" id="IPR013033">
    <property type="entry name" value="MinC"/>
</dbReference>
<dbReference type="Pfam" id="PF03775">
    <property type="entry name" value="MinC_C"/>
    <property type="match status" value="1"/>
</dbReference>
<sequence length="238" mass="25604">MTTDTQPHRPAVEIKGTAVTLPVLFLHSCDMAAVMAQLQQHLAKAPEFFRRAPVVVDASRLPAGESLDLSQFVTRLRALELIPVALRGGETSLQAQAVTCQLAVLPSGPVPESSAEPAPRAKPATAEPPSPRRAMWVEQPVRSGQRIYARGTDLIVTASVGYGAEIMADGHIHVYGTLRGRALAGVRGDTECAIFCRDLQAELVSIAGHYQVSEQLDAVRGKSVRIRLRGDSLIVEPF</sequence>
<proteinExistence type="inferred from homology"/>
<comment type="function">
    <text evidence="5 6">Cell division inhibitor that blocks the formation of polar Z ring septums. Rapidly oscillates between the poles of the cell to destabilize FtsZ filaments that have formed before they mature into polar Z rings. Prevents FtsZ polymerization.</text>
</comment>
<dbReference type="RefSeq" id="WP_317705437.1">
    <property type="nucleotide sequence ID" value="NZ_AP024714.1"/>
</dbReference>
<dbReference type="GO" id="GO:0000902">
    <property type="term" value="P:cell morphogenesis"/>
    <property type="evidence" value="ECO:0007669"/>
    <property type="project" value="InterPro"/>
</dbReference>
<dbReference type="Gene3D" id="3.30.70.260">
    <property type="match status" value="1"/>
</dbReference>
<dbReference type="PANTHER" id="PTHR34108">
    <property type="entry name" value="SEPTUM SITE-DETERMINING PROTEIN MINC"/>
    <property type="match status" value="1"/>
</dbReference>
<dbReference type="Proteomes" id="UP001321825">
    <property type="component" value="Chromosome"/>
</dbReference>
<dbReference type="GO" id="GO:0000917">
    <property type="term" value="P:division septum assembly"/>
    <property type="evidence" value="ECO:0007669"/>
    <property type="project" value="UniProtKB-KW"/>
</dbReference>
<evidence type="ECO:0000259" key="8">
    <source>
        <dbReference type="Pfam" id="PF03775"/>
    </source>
</evidence>
<dbReference type="Gene3D" id="2.160.20.70">
    <property type="match status" value="1"/>
</dbReference>
<accession>A0AAU9BP48</accession>
<reference evidence="11" key="1">
    <citation type="journal article" date="2024" name="Int. J. Syst. Evol. Microbiol.">
        <title>Methylomarinovum tepidoasis sp. nov., a moderately thermophilic methanotroph of the family Methylothermaceae isolated from a deep-sea hydrothermal field.</title>
        <authorList>
            <person name="Hirayama H."/>
            <person name="Takaki Y."/>
            <person name="Abe M."/>
            <person name="Miyazaki M."/>
            <person name="Uematsu K."/>
            <person name="Matsui Y."/>
            <person name="Takai K."/>
        </authorList>
    </citation>
    <scope>NUCLEOTIDE SEQUENCE [LARGE SCALE GENOMIC DNA]</scope>
    <source>
        <strain evidence="11">IT-9</strain>
    </source>
</reference>
<feature type="region of interest" description="Disordered" evidence="7">
    <location>
        <begin position="109"/>
        <end position="133"/>
    </location>
</feature>
<dbReference type="EMBL" id="AP024714">
    <property type="protein sequence ID" value="BCX80448.1"/>
    <property type="molecule type" value="Genomic_DNA"/>
</dbReference>
<evidence type="ECO:0000256" key="2">
    <source>
        <dbReference type="ARBA" id="ARBA00022618"/>
    </source>
</evidence>
<dbReference type="InterPro" id="IPR036145">
    <property type="entry name" value="MinC_C_sf"/>
</dbReference>
<dbReference type="InterPro" id="IPR005526">
    <property type="entry name" value="Septum_form_inhib_MinC_C"/>
</dbReference>